<dbReference type="AlphaFoldDB" id="A0A9Q0NHG3"/>
<dbReference type="Proteomes" id="UP001151699">
    <property type="component" value="Chromosome A"/>
</dbReference>
<keyword evidence="2" id="KW-1185">Reference proteome</keyword>
<sequence length="245" mass="29069">MSTDNFDQTNIDNMRPINYRKIEQFFRRNRSELYIKVFELFAVWTTGCEIYELSGEFGVRLNLAVNSTPKCLVIHGFMMILIKSRNNIWRWLLSECERNSINTENGGRCIELVGTYLEISVNQLIHCSYEDCYRKLKDIPSTTKMKDVEANLSQNVRLTHNLYLVSCSIVRKNFELKILFTIAINKNYHLKIDAVYDYYIRMIRGGTMLYAPHSHFQYVNMKTFLMEIERKQHVVLIIKMVKYKI</sequence>
<protein>
    <submittedName>
        <fullName evidence="1">Uncharacterized protein</fullName>
    </submittedName>
</protein>
<reference evidence="1" key="1">
    <citation type="submission" date="2022-07" db="EMBL/GenBank/DDBJ databases">
        <authorList>
            <person name="Trinca V."/>
            <person name="Uliana J.V.C."/>
            <person name="Torres T.T."/>
            <person name="Ward R.J."/>
            <person name="Monesi N."/>
        </authorList>
    </citation>
    <scope>NUCLEOTIDE SEQUENCE</scope>
    <source>
        <strain evidence="1">HSMRA1968</strain>
        <tissue evidence="1">Whole embryos</tissue>
    </source>
</reference>
<organism evidence="1 2">
    <name type="scientific">Pseudolycoriella hygida</name>
    <dbReference type="NCBI Taxonomy" id="35572"/>
    <lineage>
        <taxon>Eukaryota</taxon>
        <taxon>Metazoa</taxon>
        <taxon>Ecdysozoa</taxon>
        <taxon>Arthropoda</taxon>
        <taxon>Hexapoda</taxon>
        <taxon>Insecta</taxon>
        <taxon>Pterygota</taxon>
        <taxon>Neoptera</taxon>
        <taxon>Endopterygota</taxon>
        <taxon>Diptera</taxon>
        <taxon>Nematocera</taxon>
        <taxon>Sciaroidea</taxon>
        <taxon>Sciaridae</taxon>
        <taxon>Pseudolycoriella</taxon>
    </lineage>
</organism>
<comment type="caution">
    <text evidence="1">The sequence shown here is derived from an EMBL/GenBank/DDBJ whole genome shotgun (WGS) entry which is preliminary data.</text>
</comment>
<name>A0A9Q0NHG3_9DIPT</name>
<evidence type="ECO:0000313" key="2">
    <source>
        <dbReference type="Proteomes" id="UP001151699"/>
    </source>
</evidence>
<gene>
    <name evidence="1" type="ORF">Bhyg_05356</name>
</gene>
<accession>A0A9Q0NHG3</accession>
<dbReference type="EMBL" id="WJQU01000001">
    <property type="protein sequence ID" value="KAJ6650112.1"/>
    <property type="molecule type" value="Genomic_DNA"/>
</dbReference>
<proteinExistence type="predicted"/>
<evidence type="ECO:0000313" key="1">
    <source>
        <dbReference type="EMBL" id="KAJ6650112.1"/>
    </source>
</evidence>